<dbReference type="AlphaFoldDB" id="A2Y1E9"/>
<feature type="region of interest" description="Disordered" evidence="1">
    <location>
        <begin position="52"/>
        <end position="131"/>
    </location>
</feature>
<dbReference type="Proteomes" id="UP000007015">
    <property type="component" value="Chromosome 5"/>
</dbReference>
<evidence type="ECO:0000313" key="2">
    <source>
        <dbReference type="EMBL" id="EAY96909.1"/>
    </source>
</evidence>
<dbReference type="Gramene" id="BGIOSGA018619-TA">
    <property type="protein sequence ID" value="BGIOSGA018619-PA"/>
    <property type="gene ID" value="BGIOSGA018619"/>
</dbReference>
<dbReference type="EMBL" id="CM000130">
    <property type="protein sequence ID" value="EAY96909.1"/>
    <property type="molecule type" value="Genomic_DNA"/>
</dbReference>
<keyword evidence="3" id="KW-1185">Reference proteome</keyword>
<feature type="compositionally biased region" description="Low complexity" evidence="1">
    <location>
        <begin position="59"/>
        <end position="68"/>
    </location>
</feature>
<reference evidence="2 3" key="1">
    <citation type="journal article" date="2005" name="PLoS Biol.">
        <title>The genomes of Oryza sativa: a history of duplications.</title>
        <authorList>
            <person name="Yu J."/>
            <person name="Wang J."/>
            <person name="Lin W."/>
            <person name="Li S."/>
            <person name="Li H."/>
            <person name="Zhou J."/>
            <person name="Ni P."/>
            <person name="Dong W."/>
            <person name="Hu S."/>
            <person name="Zeng C."/>
            <person name="Zhang J."/>
            <person name="Zhang Y."/>
            <person name="Li R."/>
            <person name="Xu Z."/>
            <person name="Li S."/>
            <person name="Li X."/>
            <person name="Zheng H."/>
            <person name="Cong L."/>
            <person name="Lin L."/>
            <person name="Yin J."/>
            <person name="Geng J."/>
            <person name="Li G."/>
            <person name="Shi J."/>
            <person name="Liu J."/>
            <person name="Lv H."/>
            <person name="Li J."/>
            <person name="Wang J."/>
            <person name="Deng Y."/>
            <person name="Ran L."/>
            <person name="Shi X."/>
            <person name="Wang X."/>
            <person name="Wu Q."/>
            <person name="Li C."/>
            <person name="Ren X."/>
            <person name="Wang J."/>
            <person name="Wang X."/>
            <person name="Li D."/>
            <person name="Liu D."/>
            <person name="Zhang X."/>
            <person name="Ji Z."/>
            <person name="Zhao W."/>
            <person name="Sun Y."/>
            <person name="Zhang Z."/>
            <person name="Bao J."/>
            <person name="Han Y."/>
            <person name="Dong L."/>
            <person name="Ji J."/>
            <person name="Chen P."/>
            <person name="Wu S."/>
            <person name="Liu J."/>
            <person name="Xiao Y."/>
            <person name="Bu D."/>
            <person name="Tan J."/>
            <person name="Yang L."/>
            <person name="Ye C."/>
            <person name="Zhang J."/>
            <person name="Xu J."/>
            <person name="Zhou Y."/>
            <person name="Yu Y."/>
            <person name="Zhang B."/>
            <person name="Zhuang S."/>
            <person name="Wei H."/>
            <person name="Liu B."/>
            <person name="Lei M."/>
            <person name="Yu H."/>
            <person name="Li Y."/>
            <person name="Xu H."/>
            <person name="Wei S."/>
            <person name="He X."/>
            <person name="Fang L."/>
            <person name="Zhang Z."/>
            <person name="Zhang Y."/>
            <person name="Huang X."/>
            <person name="Su Z."/>
            <person name="Tong W."/>
            <person name="Li J."/>
            <person name="Tong Z."/>
            <person name="Li S."/>
            <person name="Ye J."/>
            <person name="Wang L."/>
            <person name="Fang L."/>
            <person name="Lei T."/>
            <person name="Chen C."/>
            <person name="Chen H."/>
            <person name="Xu Z."/>
            <person name="Li H."/>
            <person name="Huang H."/>
            <person name="Zhang F."/>
            <person name="Xu H."/>
            <person name="Li N."/>
            <person name="Zhao C."/>
            <person name="Li S."/>
            <person name="Dong L."/>
            <person name="Huang Y."/>
            <person name="Li L."/>
            <person name="Xi Y."/>
            <person name="Qi Q."/>
            <person name="Li W."/>
            <person name="Zhang B."/>
            <person name="Hu W."/>
            <person name="Zhang Y."/>
            <person name="Tian X."/>
            <person name="Jiao Y."/>
            <person name="Liang X."/>
            <person name="Jin J."/>
            <person name="Gao L."/>
            <person name="Zheng W."/>
            <person name="Hao B."/>
            <person name="Liu S."/>
            <person name="Wang W."/>
            <person name="Yuan L."/>
            <person name="Cao M."/>
            <person name="McDermott J."/>
            <person name="Samudrala R."/>
            <person name="Wang J."/>
            <person name="Wong G.K."/>
            <person name="Yang H."/>
        </authorList>
    </citation>
    <scope>NUCLEOTIDE SEQUENCE [LARGE SCALE GENOMIC DNA]</scope>
    <source>
        <strain evidence="3">cv. 93-11</strain>
    </source>
</reference>
<dbReference type="HOGENOM" id="CLU_1931018_0_0_1"/>
<name>A2Y1E9_ORYSI</name>
<protein>
    <submittedName>
        <fullName evidence="2">Uncharacterized protein</fullName>
    </submittedName>
</protein>
<accession>A2Y1E9</accession>
<dbReference type="PANTHER" id="PTHR36892:SF10">
    <property type="entry name" value="OS01G0201900 PROTEIN"/>
    <property type="match status" value="1"/>
</dbReference>
<proteinExistence type="predicted"/>
<gene>
    <name evidence="2" type="ORF">OsI_18830</name>
</gene>
<evidence type="ECO:0000313" key="3">
    <source>
        <dbReference type="Proteomes" id="UP000007015"/>
    </source>
</evidence>
<organism evidence="2 3">
    <name type="scientific">Oryza sativa subsp. indica</name>
    <name type="common">Rice</name>
    <dbReference type="NCBI Taxonomy" id="39946"/>
    <lineage>
        <taxon>Eukaryota</taxon>
        <taxon>Viridiplantae</taxon>
        <taxon>Streptophyta</taxon>
        <taxon>Embryophyta</taxon>
        <taxon>Tracheophyta</taxon>
        <taxon>Spermatophyta</taxon>
        <taxon>Magnoliopsida</taxon>
        <taxon>Liliopsida</taxon>
        <taxon>Poales</taxon>
        <taxon>Poaceae</taxon>
        <taxon>BOP clade</taxon>
        <taxon>Oryzoideae</taxon>
        <taxon>Oryzeae</taxon>
        <taxon>Oryzinae</taxon>
        <taxon>Oryza</taxon>
        <taxon>Oryza sativa</taxon>
    </lineage>
</organism>
<dbReference type="PANTHER" id="PTHR36892">
    <property type="entry name" value="OS01G0201800 PROTEIN"/>
    <property type="match status" value="1"/>
</dbReference>
<sequence>MAPSFSIREYAASMRGTAASRHPALSAAGDFPPMPIRRFRWWVDELHAAVSRRRRRRSSPAAAAAVARKNSKRSVSDLFAATGEAPAMDSRRRKKPRSQEDDDGVEKMKKKGIFISSTPNAPKCVPLPPTH</sequence>
<dbReference type="OMA" id="GRALYFM"/>
<evidence type="ECO:0000256" key="1">
    <source>
        <dbReference type="SAM" id="MobiDB-lite"/>
    </source>
</evidence>